<evidence type="ECO:0000256" key="7">
    <source>
        <dbReference type="RuleBase" id="RU363032"/>
    </source>
</evidence>
<dbReference type="Proteomes" id="UP000184485">
    <property type="component" value="Unassembled WGS sequence"/>
</dbReference>
<dbReference type="EMBL" id="FQUP01000003">
    <property type="protein sequence ID" value="SHF96534.1"/>
    <property type="molecule type" value="Genomic_DNA"/>
</dbReference>
<dbReference type="OrthoDB" id="9786495at2"/>
<keyword evidence="4 7" id="KW-0812">Transmembrane</keyword>
<feature type="transmembrane region" description="Helical" evidence="7">
    <location>
        <begin position="126"/>
        <end position="145"/>
    </location>
</feature>
<dbReference type="SUPFAM" id="SSF161098">
    <property type="entry name" value="MetI-like"/>
    <property type="match status" value="1"/>
</dbReference>
<evidence type="ECO:0000256" key="5">
    <source>
        <dbReference type="ARBA" id="ARBA00022989"/>
    </source>
</evidence>
<comment type="similarity">
    <text evidence="7">Belongs to the binding-protein-dependent transport system permease family.</text>
</comment>
<dbReference type="PROSITE" id="PS50928">
    <property type="entry name" value="ABC_TM1"/>
    <property type="match status" value="1"/>
</dbReference>
<evidence type="ECO:0000313" key="9">
    <source>
        <dbReference type="EMBL" id="SHF96534.1"/>
    </source>
</evidence>
<gene>
    <name evidence="9" type="ORF">SAMN02745157_3218</name>
</gene>
<keyword evidence="10" id="KW-1185">Reference proteome</keyword>
<feature type="transmembrane region" description="Helical" evidence="7">
    <location>
        <begin position="192"/>
        <end position="211"/>
    </location>
</feature>
<dbReference type="STRING" id="1122133.SAMN02745157_3218"/>
<feature type="transmembrane region" description="Helical" evidence="7">
    <location>
        <begin position="64"/>
        <end position="87"/>
    </location>
</feature>
<dbReference type="PANTHER" id="PTHR30151">
    <property type="entry name" value="ALKANE SULFONATE ABC TRANSPORTER-RELATED, MEMBRANE SUBUNIT"/>
    <property type="match status" value="1"/>
</dbReference>
<dbReference type="PANTHER" id="PTHR30151:SF20">
    <property type="entry name" value="ABC TRANSPORTER PERMEASE PROTEIN HI_0355-RELATED"/>
    <property type="match status" value="1"/>
</dbReference>
<dbReference type="Pfam" id="PF00528">
    <property type="entry name" value="BPD_transp_1"/>
    <property type="match status" value="1"/>
</dbReference>
<dbReference type="CDD" id="cd06261">
    <property type="entry name" value="TM_PBP2"/>
    <property type="match status" value="1"/>
</dbReference>
<evidence type="ECO:0000256" key="4">
    <source>
        <dbReference type="ARBA" id="ARBA00022692"/>
    </source>
</evidence>
<evidence type="ECO:0000259" key="8">
    <source>
        <dbReference type="PROSITE" id="PS50928"/>
    </source>
</evidence>
<protein>
    <submittedName>
        <fullName evidence="9">NitT/TauT family transport system permease protein</fullName>
    </submittedName>
</protein>
<dbReference type="GO" id="GO:0055085">
    <property type="term" value="P:transmembrane transport"/>
    <property type="evidence" value="ECO:0007669"/>
    <property type="project" value="InterPro"/>
</dbReference>
<organism evidence="9 10">
    <name type="scientific">Kaistia soli DSM 19436</name>
    <dbReference type="NCBI Taxonomy" id="1122133"/>
    <lineage>
        <taxon>Bacteria</taxon>
        <taxon>Pseudomonadati</taxon>
        <taxon>Pseudomonadota</taxon>
        <taxon>Alphaproteobacteria</taxon>
        <taxon>Hyphomicrobiales</taxon>
        <taxon>Kaistiaceae</taxon>
        <taxon>Kaistia</taxon>
    </lineage>
</organism>
<evidence type="ECO:0000256" key="1">
    <source>
        <dbReference type="ARBA" id="ARBA00004651"/>
    </source>
</evidence>
<dbReference type="GO" id="GO:0005886">
    <property type="term" value="C:plasma membrane"/>
    <property type="evidence" value="ECO:0007669"/>
    <property type="project" value="UniProtKB-SubCell"/>
</dbReference>
<sequence>MAYGLRFIRSAWPVASALALLLLLWQFGAAALDIPTYILPRPAEIFVTAIAKWPLLGDALTVTLIEAVGGFLLGAAIGIVLAVLMILVPPLEALLMPIAVVINAVPSIAFVPLVLLWFGLGMESKIAIGALAVVLVVLLNLLAGLKRPEADAINLMRSFGAGRIGILWRLQLPAAMPGLVTGLRVGLARSTIAVIVAEMMGAYSGIGQVIYQATGQVDYLTVWAAVFVASLGSLALYGVLVAIDRKLVWWR</sequence>
<keyword evidence="3" id="KW-1003">Cell membrane</keyword>
<feature type="transmembrane region" description="Helical" evidence="7">
    <location>
        <begin position="223"/>
        <end position="243"/>
    </location>
</feature>
<evidence type="ECO:0000313" key="10">
    <source>
        <dbReference type="Proteomes" id="UP000184485"/>
    </source>
</evidence>
<dbReference type="AlphaFoldDB" id="A0A1M5FYQ4"/>
<keyword evidence="2 7" id="KW-0813">Transport</keyword>
<evidence type="ECO:0000256" key="6">
    <source>
        <dbReference type="ARBA" id="ARBA00023136"/>
    </source>
</evidence>
<name>A0A1M5FYQ4_9HYPH</name>
<accession>A0A1M5FYQ4</accession>
<feature type="transmembrane region" description="Helical" evidence="7">
    <location>
        <begin position="94"/>
        <end position="120"/>
    </location>
</feature>
<keyword evidence="6 7" id="KW-0472">Membrane</keyword>
<dbReference type="Gene3D" id="1.10.3720.10">
    <property type="entry name" value="MetI-like"/>
    <property type="match status" value="1"/>
</dbReference>
<proteinExistence type="inferred from homology"/>
<dbReference type="InterPro" id="IPR000515">
    <property type="entry name" value="MetI-like"/>
</dbReference>
<evidence type="ECO:0000256" key="2">
    <source>
        <dbReference type="ARBA" id="ARBA00022448"/>
    </source>
</evidence>
<reference evidence="9 10" key="1">
    <citation type="submission" date="2016-11" db="EMBL/GenBank/DDBJ databases">
        <authorList>
            <person name="Jaros S."/>
            <person name="Januszkiewicz K."/>
            <person name="Wedrychowicz H."/>
        </authorList>
    </citation>
    <scope>NUCLEOTIDE SEQUENCE [LARGE SCALE GENOMIC DNA]</scope>
    <source>
        <strain evidence="9 10">DSM 19436</strain>
    </source>
</reference>
<keyword evidence="5 7" id="KW-1133">Transmembrane helix</keyword>
<evidence type="ECO:0000256" key="3">
    <source>
        <dbReference type="ARBA" id="ARBA00022475"/>
    </source>
</evidence>
<comment type="subcellular location">
    <subcellularLocation>
        <location evidence="1 7">Cell membrane</location>
        <topology evidence="1 7">Multi-pass membrane protein</topology>
    </subcellularLocation>
</comment>
<dbReference type="RefSeq" id="WP_139251485.1">
    <property type="nucleotide sequence ID" value="NZ_FQUP01000003.1"/>
</dbReference>
<dbReference type="InterPro" id="IPR035906">
    <property type="entry name" value="MetI-like_sf"/>
</dbReference>
<feature type="domain" description="ABC transmembrane type-1" evidence="8">
    <location>
        <begin position="60"/>
        <end position="240"/>
    </location>
</feature>